<protein>
    <submittedName>
        <fullName evidence="1">Uncharacterized protein</fullName>
    </submittedName>
</protein>
<name>A0AA43AZB9_9BURK</name>
<evidence type="ECO:0000313" key="1">
    <source>
        <dbReference type="EMBL" id="MDH2007479.1"/>
    </source>
</evidence>
<comment type="caution">
    <text evidence="1">The sequence shown here is derived from an EMBL/GenBank/DDBJ whole genome shotgun (WGS) entry which is preliminary data.</text>
</comment>
<evidence type="ECO:0000313" key="2">
    <source>
        <dbReference type="Proteomes" id="UP001161294"/>
    </source>
</evidence>
<reference evidence="1" key="1">
    <citation type="submission" date="2022-09" db="EMBL/GenBank/DDBJ databases">
        <title>Intensive care unit water sources are persistently colonized with multi-drug resistant bacteria and are the site of extensive horizontal gene transfer of antibiotic resistance genes.</title>
        <authorList>
            <person name="Diorio-Toth L."/>
        </authorList>
    </citation>
    <scope>NUCLEOTIDE SEQUENCE</scope>
    <source>
        <strain evidence="1">GD03686</strain>
    </source>
</reference>
<organism evidence="1 2">
    <name type="scientific">Comamonas aquatica</name>
    <dbReference type="NCBI Taxonomy" id="225991"/>
    <lineage>
        <taxon>Bacteria</taxon>
        <taxon>Pseudomonadati</taxon>
        <taxon>Pseudomonadota</taxon>
        <taxon>Betaproteobacteria</taxon>
        <taxon>Burkholderiales</taxon>
        <taxon>Comamonadaceae</taxon>
        <taxon>Comamonas</taxon>
    </lineage>
</organism>
<dbReference type="EMBL" id="JAOCJW010000100">
    <property type="protein sequence ID" value="MDH2007479.1"/>
    <property type="molecule type" value="Genomic_DNA"/>
</dbReference>
<proteinExistence type="predicted"/>
<sequence>YAALAGRLLMAARVSGIAYGFQRVHAALQTGHVLTVQQQRQEPVRCFMQQSMLDGACGTHVLAMILVIFDLAKASAMHDMSQRKHGVAAAVWKAFGPKYFAGIYAKEWAELVNSLALPLKLTAKYGAAEHVDRHALDWLMRGELVALAFASVKHQRTRHWALAVGVEGVASGSQHQPQRILLLDPGGGEPSFQAFNARLRLPTTGLGSRRAKQLHLPVDDAKPWTVFWHYESESWSAELVRLLAAVRVRKLQ</sequence>
<dbReference type="RefSeq" id="WP_279871701.1">
    <property type="nucleotide sequence ID" value="NZ_JAOCIA010000103.1"/>
</dbReference>
<dbReference type="Proteomes" id="UP001161294">
    <property type="component" value="Unassembled WGS sequence"/>
</dbReference>
<dbReference type="AlphaFoldDB" id="A0AA43AZB9"/>
<feature type="non-terminal residue" evidence="1">
    <location>
        <position position="1"/>
    </location>
</feature>
<accession>A0AA43AZB9</accession>
<gene>
    <name evidence="1" type="ORF">N5J23_18470</name>
</gene>